<feature type="domain" description="HTH tetR-type" evidence="3">
    <location>
        <begin position="6"/>
        <end position="66"/>
    </location>
</feature>
<dbReference type="SUPFAM" id="SSF48498">
    <property type="entry name" value="Tetracyclin repressor-like, C-terminal domain"/>
    <property type="match status" value="1"/>
</dbReference>
<keyword evidence="5" id="KW-1185">Reference proteome</keyword>
<proteinExistence type="predicted"/>
<reference evidence="4 5" key="1">
    <citation type="submission" date="2016-11" db="EMBL/GenBank/DDBJ databases">
        <authorList>
            <person name="Jaros S."/>
            <person name="Januszkiewicz K."/>
            <person name="Wedrychowicz H."/>
        </authorList>
    </citation>
    <scope>NUCLEOTIDE SEQUENCE [LARGE SCALE GENOMIC DNA]</scope>
    <source>
        <strain evidence="4 5">DSM 21986</strain>
    </source>
</reference>
<dbReference type="RefSeq" id="WP_073065622.1">
    <property type="nucleotide sequence ID" value="NZ_FQUS01000015.1"/>
</dbReference>
<accession>A0A1M5FNH7</accession>
<dbReference type="Proteomes" id="UP000184041">
    <property type="component" value="Unassembled WGS sequence"/>
</dbReference>
<dbReference type="AlphaFoldDB" id="A0A1M5FNH7"/>
<keyword evidence="1 2" id="KW-0238">DNA-binding</keyword>
<organism evidence="4 5">
    <name type="scientific">Fodinibius roseus</name>
    <dbReference type="NCBI Taxonomy" id="1194090"/>
    <lineage>
        <taxon>Bacteria</taxon>
        <taxon>Pseudomonadati</taxon>
        <taxon>Balneolota</taxon>
        <taxon>Balneolia</taxon>
        <taxon>Balneolales</taxon>
        <taxon>Balneolaceae</taxon>
        <taxon>Fodinibius</taxon>
    </lineage>
</organism>
<evidence type="ECO:0000256" key="1">
    <source>
        <dbReference type="ARBA" id="ARBA00023125"/>
    </source>
</evidence>
<dbReference type="InterPro" id="IPR050109">
    <property type="entry name" value="HTH-type_TetR-like_transc_reg"/>
</dbReference>
<protein>
    <submittedName>
        <fullName evidence="4">Transcriptional regulator, TetR family</fullName>
    </submittedName>
</protein>
<sequence>MAENKIDTRSEIAQAARSEFIAHGYEGARLQRIADGIGVTKAMIHYYFNTKQQLFEHVFRQSVEEMFSGLTELLDKDIPLFKKIEQLISVCLDKAKNDPGVLGFVLTESNRNADWLLPLIEEEVSLEKAAFAEQIAEASASYTITSVDPNQLLLNIFSLCYYPSLSAPINRAVLTDGDDRELVANRQGIILDTILNWLTA</sequence>
<dbReference type="PROSITE" id="PS50977">
    <property type="entry name" value="HTH_TETR_2"/>
    <property type="match status" value="1"/>
</dbReference>
<dbReference type="PANTHER" id="PTHR30328">
    <property type="entry name" value="TRANSCRIPTIONAL REPRESSOR"/>
    <property type="match status" value="1"/>
</dbReference>
<dbReference type="InterPro" id="IPR001647">
    <property type="entry name" value="HTH_TetR"/>
</dbReference>
<dbReference type="SUPFAM" id="SSF46689">
    <property type="entry name" value="Homeodomain-like"/>
    <property type="match status" value="1"/>
</dbReference>
<dbReference type="GO" id="GO:0003677">
    <property type="term" value="F:DNA binding"/>
    <property type="evidence" value="ECO:0007669"/>
    <property type="project" value="UniProtKB-UniRule"/>
</dbReference>
<dbReference type="InterPro" id="IPR036271">
    <property type="entry name" value="Tet_transcr_reg_TetR-rel_C_sf"/>
</dbReference>
<dbReference type="OrthoDB" id="9789566at2"/>
<dbReference type="STRING" id="1194090.SAMN05443144_11578"/>
<dbReference type="PRINTS" id="PR00455">
    <property type="entry name" value="HTHTETR"/>
</dbReference>
<dbReference type="PANTHER" id="PTHR30328:SF54">
    <property type="entry name" value="HTH-TYPE TRANSCRIPTIONAL REPRESSOR SCO4008"/>
    <property type="match status" value="1"/>
</dbReference>
<feature type="DNA-binding region" description="H-T-H motif" evidence="2">
    <location>
        <begin position="29"/>
        <end position="48"/>
    </location>
</feature>
<name>A0A1M5FNH7_9BACT</name>
<dbReference type="Gene3D" id="1.10.357.10">
    <property type="entry name" value="Tetracycline Repressor, domain 2"/>
    <property type="match status" value="1"/>
</dbReference>
<dbReference type="Pfam" id="PF00440">
    <property type="entry name" value="TetR_N"/>
    <property type="match status" value="1"/>
</dbReference>
<evidence type="ECO:0000256" key="2">
    <source>
        <dbReference type="PROSITE-ProRule" id="PRU00335"/>
    </source>
</evidence>
<gene>
    <name evidence="4" type="ORF">SAMN05443144_11578</name>
</gene>
<evidence type="ECO:0000313" key="5">
    <source>
        <dbReference type="Proteomes" id="UP000184041"/>
    </source>
</evidence>
<evidence type="ECO:0000313" key="4">
    <source>
        <dbReference type="EMBL" id="SHF92732.1"/>
    </source>
</evidence>
<dbReference type="EMBL" id="FQUS01000015">
    <property type="protein sequence ID" value="SHF92732.1"/>
    <property type="molecule type" value="Genomic_DNA"/>
</dbReference>
<dbReference type="InterPro" id="IPR009057">
    <property type="entry name" value="Homeodomain-like_sf"/>
</dbReference>
<evidence type="ECO:0000259" key="3">
    <source>
        <dbReference type="PROSITE" id="PS50977"/>
    </source>
</evidence>